<evidence type="ECO:0000313" key="1">
    <source>
        <dbReference type="EMBL" id="CAJ1933860.1"/>
    </source>
</evidence>
<keyword evidence="2" id="KW-1185">Reference proteome</keyword>
<feature type="non-terminal residue" evidence="1">
    <location>
        <position position="1"/>
    </location>
</feature>
<dbReference type="Proteomes" id="UP001295423">
    <property type="component" value="Unassembled WGS sequence"/>
</dbReference>
<name>A0AAD2CFZ7_9STRA</name>
<evidence type="ECO:0000313" key="2">
    <source>
        <dbReference type="Proteomes" id="UP001295423"/>
    </source>
</evidence>
<dbReference type="EMBL" id="CAKOGP040000311">
    <property type="protein sequence ID" value="CAJ1933860.1"/>
    <property type="molecule type" value="Genomic_DNA"/>
</dbReference>
<protein>
    <submittedName>
        <fullName evidence="1">Uncharacterized protein</fullName>
    </submittedName>
</protein>
<gene>
    <name evidence="1" type="ORF">CYCCA115_LOCUS3492</name>
</gene>
<comment type="caution">
    <text evidence="1">The sequence shown here is derived from an EMBL/GenBank/DDBJ whole genome shotgun (WGS) entry which is preliminary data.</text>
</comment>
<dbReference type="AlphaFoldDB" id="A0AAD2CFZ7"/>
<organism evidence="1 2">
    <name type="scientific">Cylindrotheca closterium</name>
    <dbReference type="NCBI Taxonomy" id="2856"/>
    <lineage>
        <taxon>Eukaryota</taxon>
        <taxon>Sar</taxon>
        <taxon>Stramenopiles</taxon>
        <taxon>Ochrophyta</taxon>
        <taxon>Bacillariophyta</taxon>
        <taxon>Bacillariophyceae</taxon>
        <taxon>Bacillariophycidae</taxon>
        <taxon>Bacillariales</taxon>
        <taxon>Bacillariaceae</taxon>
        <taxon>Cylindrotheca</taxon>
    </lineage>
</organism>
<sequence>LPLNWCLGEPQYIIELYCVPSKCESECQEELDDSPACYRSIVLISRLRFICHTAGSKVAPFGCFLPGADTLCLDQSMPSLQGHHQVPLDWETLLPSQRVQKVSLLVTVVVPLGQELELVGHLLSEPALAQVSLGTGDLEV</sequence>
<proteinExistence type="predicted"/>
<reference evidence="1" key="1">
    <citation type="submission" date="2023-08" db="EMBL/GenBank/DDBJ databases">
        <authorList>
            <person name="Audoor S."/>
            <person name="Bilcke G."/>
        </authorList>
    </citation>
    <scope>NUCLEOTIDE SEQUENCE</scope>
</reference>
<accession>A0AAD2CFZ7</accession>